<reference evidence="1 2" key="2">
    <citation type="submission" date="2020-03" db="EMBL/GenBank/DDBJ databases">
        <title>Campylobacter portucalensis sp. nov., a new species of Campylobacter isolated from the reproductive tract of bulls.</title>
        <authorList>
            <person name="Silva M.F."/>
            <person name="Pereira G."/>
            <person name="Carneiro C."/>
            <person name="Hemphill A."/>
            <person name="Mateus L."/>
            <person name="Lopes-Da-Costa L."/>
            <person name="Silva E."/>
        </authorList>
    </citation>
    <scope>NUCLEOTIDE SEQUENCE [LARGE SCALE GENOMIC DNA]</scope>
    <source>
        <strain evidence="1 2">FMV-PI01</strain>
    </source>
</reference>
<evidence type="ECO:0000313" key="2">
    <source>
        <dbReference type="Proteomes" id="UP000476338"/>
    </source>
</evidence>
<protein>
    <submittedName>
        <fullName evidence="1">Phage portal protein</fullName>
    </submittedName>
</protein>
<dbReference type="EMBL" id="VWSJ01000024">
    <property type="protein sequence ID" value="MSN96764.1"/>
    <property type="molecule type" value="Genomic_DNA"/>
</dbReference>
<organism evidence="1 2">
    <name type="scientific">Campylobacter portucalensis</name>
    <dbReference type="NCBI Taxonomy" id="2608384"/>
    <lineage>
        <taxon>Bacteria</taxon>
        <taxon>Pseudomonadati</taxon>
        <taxon>Campylobacterota</taxon>
        <taxon>Epsilonproteobacteria</taxon>
        <taxon>Campylobacterales</taxon>
        <taxon>Campylobacteraceae</taxon>
        <taxon>Campylobacter</taxon>
    </lineage>
</organism>
<gene>
    <name evidence="1" type="ORF">F1B92_06250</name>
</gene>
<evidence type="ECO:0000313" key="1">
    <source>
        <dbReference type="EMBL" id="MSN96764.1"/>
    </source>
</evidence>
<dbReference type="RefSeq" id="WP_154571027.1">
    <property type="nucleotide sequence ID" value="NZ_VWSJ01000024.1"/>
</dbReference>
<reference evidence="1 2" key="1">
    <citation type="submission" date="2019-09" db="EMBL/GenBank/DDBJ databases">
        <authorList>
            <person name="Silva M."/>
            <person name="Pereira G."/>
            <person name="Lopes-Da-Costa L."/>
            <person name="Silva E."/>
        </authorList>
    </citation>
    <scope>NUCLEOTIDE SEQUENCE [LARGE SCALE GENOMIC DNA]</scope>
    <source>
        <strain evidence="1 2">FMV-PI01</strain>
    </source>
</reference>
<dbReference type="InterPro" id="IPR006944">
    <property type="entry name" value="Phage/GTA_portal"/>
</dbReference>
<sequence length="351" mass="39521">MDYIFKNAHAQSVQISKDSEVNGLLVPFVSFDDLLALHYANVYHRRAIKIKANMLSQIEVYECDLARKMPPNISAKSFLFEFAYNLELFGNAPIEKAGGGENFVLYNIPAHEWRTNRMREIFQVTRDGDQKKLDGYYLKYYSPTSRYYGEPDYLPCLLQILINREADSYNYSFFKNGAKPDLAIVHENNEPTTEQIVAYKSFFSDSFKGANNAHKTLLAYTNSIGDKEAKIRFEKLGGVEDISFKALKEVSRDEIAAAHGIPPLLLGIIQGAHLGGGGELIGQLQQFNEIEIKPKIELIEGFFASIGIKVVLKAIDVTDFKDDGEIVTMLVERGIISVAEARSILGWQKNI</sequence>
<dbReference type="Proteomes" id="UP000476338">
    <property type="component" value="Unassembled WGS sequence"/>
</dbReference>
<dbReference type="Pfam" id="PF04860">
    <property type="entry name" value="Phage_portal"/>
    <property type="match status" value="1"/>
</dbReference>
<comment type="caution">
    <text evidence="1">The sequence shown here is derived from an EMBL/GenBank/DDBJ whole genome shotgun (WGS) entry which is preliminary data.</text>
</comment>
<accession>A0A6L5WI85</accession>
<dbReference type="AlphaFoldDB" id="A0A6L5WI85"/>
<proteinExistence type="predicted"/>
<name>A0A6L5WI85_9BACT</name>
<keyword evidence="2" id="KW-1185">Reference proteome</keyword>